<evidence type="ECO:0000256" key="1">
    <source>
        <dbReference type="SAM" id="MobiDB-lite"/>
    </source>
</evidence>
<evidence type="ECO:0000259" key="2">
    <source>
        <dbReference type="Pfam" id="PF15963"/>
    </source>
</evidence>
<feature type="compositionally biased region" description="Basic and acidic residues" evidence="1">
    <location>
        <begin position="229"/>
        <end position="238"/>
    </location>
</feature>
<protein>
    <recommendedName>
        <fullName evidence="2">Transcription factor TFIIIB component B'' Myb domain-containing protein</fullName>
    </recommendedName>
</protein>
<dbReference type="Proteomes" id="UP001172673">
    <property type="component" value="Unassembled WGS sequence"/>
</dbReference>
<organism evidence="3 4">
    <name type="scientific">Cladophialophora chaetospira</name>
    <dbReference type="NCBI Taxonomy" id="386627"/>
    <lineage>
        <taxon>Eukaryota</taxon>
        <taxon>Fungi</taxon>
        <taxon>Dikarya</taxon>
        <taxon>Ascomycota</taxon>
        <taxon>Pezizomycotina</taxon>
        <taxon>Eurotiomycetes</taxon>
        <taxon>Chaetothyriomycetidae</taxon>
        <taxon>Chaetothyriales</taxon>
        <taxon>Herpotrichiellaceae</taxon>
        <taxon>Cladophialophora</taxon>
    </lineage>
</organism>
<feature type="region of interest" description="Disordered" evidence="1">
    <location>
        <begin position="159"/>
        <end position="350"/>
    </location>
</feature>
<feature type="domain" description="Transcription factor TFIIIB component B'' Myb" evidence="2">
    <location>
        <begin position="473"/>
        <end position="555"/>
    </location>
</feature>
<dbReference type="Pfam" id="PF15963">
    <property type="entry name" value="Myb_DNA-bind_7"/>
    <property type="match status" value="1"/>
</dbReference>
<dbReference type="InterPro" id="IPR039467">
    <property type="entry name" value="TFIIIB_B''_Myb"/>
</dbReference>
<feature type="compositionally biased region" description="Basic and acidic residues" evidence="1">
    <location>
        <begin position="256"/>
        <end position="276"/>
    </location>
</feature>
<dbReference type="AlphaFoldDB" id="A0AA39CI46"/>
<feature type="compositionally biased region" description="Basic and acidic residues" evidence="1">
    <location>
        <begin position="184"/>
        <end position="195"/>
    </location>
</feature>
<feature type="compositionally biased region" description="Low complexity" evidence="1">
    <location>
        <begin position="616"/>
        <end position="630"/>
    </location>
</feature>
<name>A0AA39CI46_9EURO</name>
<feature type="region of interest" description="Disordered" evidence="1">
    <location>
        <begin position="565"/>
        <end position="692"/>
    </location>
</feature>
<dbReference type="PANTHER" id="PTHR22929">
    <property type="entry name" value="RNA POLYMERASE III TRANSCRIPTION INITIATION FACTOR B"/>
    <property type="match status" value="1"/>
</dbReference>
<feature type="compositionally biased region" description="Basic and acidic residues" evidence="1">
    <location>
        <begin position="675"/>
        <end position="686"/>
    </location>
</feature>
<evidence type="ECO:0000313" key="4">
    <source>
        <dbReference type="Proteomes" id="UP001172673"/>
    </source>
</evidence>
<gene>
    <name evidence="3" type="ORF">H2200_006710</name>
</gene>
<dbReference type="EMBL" id="JAPDRK010000009">
    <property type="protein sequence ID" value="KAJ9608939.1"/>
    <property type="molecule type" value="Genomic_DNA"/>
</dbReference>
<feature type="compositionally biased region" description="Acidic residues" evidence="1">
    <location>
        <begin position="597"/>
        <end position="615"/>
    </location>
</feature>
<comment type="caution">
    <text evidence="3">The sequence shown here is derived from an EMBL/GenBank/DDBJ whole genome shotgun (WGS) entry which is preliminary data.</text>
</comment>
<proteinExistence type="predicted"/>
<feature type="compositionally biased region" description="Basic and acidic residues" evidence="1">
    <location>
        <begin position="369"/>
        <end position="394"/>
    </location>
</feature>
<keyword evidence="4" id="KW-1185">Reference proteome</keyword>
<dbReference type="GO" id="GO:0001156">
    <property type="term" value="F:TFIIIC-class transcription factor complex binding"/>
    <property type="evidence" value="ECO:0007669"/>
    <property type="project" value="TreeGrafter"/>
</dbReference>
<dbReference type="PANTHER" id="PTHR22929:SF0">
    <property type="entry name" value="TRANSCRIPTION FACTOR TFIIIB COMPONENT B'' HOMOLOG"/>
    <property type="match status" value="1"/>
</dbReference>
<feature type="compositionally biased region" description="Basic and acidic residues" evidence="1">
    <location>
        <begin position="565"/>
        <end position="589"/>
    </location>
</feature>
<feature type="compositionally biased region" description="Low complexity" evidence="1">
    <location>
        <begin position="84"/>
        <end position="97"/>
    </location>
</feature>
<dbReference type="GO" id="GO:0070898">
    <property type="term" value="P:RNA polymerase III preinitiation complex assembly"/>
    <property type="evidence" value="ECO:0007669"/>
    <property type="project" value="TreeGrafter"/>
</dbReference>
<feature type="region of interest" description="Disordered" evidence="1">
    <location>
        <begin position="1"/>
        <end position="112"/>
    </location>
</feature>
<accession>A0AA39CI46</accession>
<reference evidence="3" key="1">
    <citation type="submission" date="2022-10" db="EMBL/GenBank/DDBJ databases">
        <title>Culturing micro-colonial fungi from biological soil crusts in the Mojave desert and describing Neophaeococcomyces mojavensis, and introducing the new genera and species Taxawa tesnikishii.</title>
        <authorList>
            <person name="Kurbessoian T."/>
            <person name="Stajich J.E."/>
        </authorList>
    </citation>
    <scope>NUCLEOTIDE SEQUENCE</scope>
    <source>
        <strain evidence="3">TK_41</strain>
    </source>
</reference>
<sequence length="692" mass="76846">MPSFSSVVRKPGQKIQPKGPRRNVPRNPARKVPPPSSASESQRVSPADLPVDTASGSQEPELQLEAERETRSVAAGNAIPSILPSNSSRVPSVVPSVERAGNTPDRPSDNVERFATSVPGVIVEKSVLSSHNVGTQILHPVDTRQRERSAVSDTIPTITTIASSTTSQKRKATNEPTPIPLGDSPHEIQRTDESRKRQKTTRATAAVGDLGSRTPPPSKTIPTILRSSPQERRSESRTSDALIQDATTGAATVSELAHDIENRARSQRSRSERRSESQAADTEESAADTSTQANSERPKKKRKSKSERIQELAQQVVDNAINGGNEEDDTEGRRRSRLTTPENAEELEIDPEKVHMDQLTKDIKIGRRSETGKRMQENWSEIKDRRKKEVEKRRDAARRKKNPTNEEEREPEEAAVPQQIIVNGVIVVANESREVAFGAGVEQAAREQADVAIEDDRIYKYVTQATVGKNAGREKRSHWNEDTTNLFYQGLRMFGTDFSMIANLFPESVDRRVVKKKYVAELQIDAERVDKCVAAKESVSLDEYAAMTSMEFEDPEKLMKELEEEEKRLRAEDAKRREDQGYVMNHDEADVPIPTTETDDVEPQTAEGEDQDEDATTPAPTRRTQAPSTARSDRITALAERVVEAAVPPKKKQTRRTREPTGTGRGGRGGRKGKRAVEGIEERIGPLDEVER</sequence>
<feature type="region of interest" description="Disordered" evidence="1">
    <location>
        <begin position="369"/>
        <end position="414"/>
    </location>
</feature>
<dbReference type="GO" id="GO:0000126">
    <property type="term" value="C:transcription factor TFIIIB complex"/>
    <property type="evidence" value="ECO:0007669"/>
    <property type="project" value="TreeGrafter"/>
</dbReference>
<evidence type="ECO:0000313" key="3">
    <source>
        <dbReference type="EMBL" id="KAJ9608939.1"/>
    </source>
</evidence>